<feature type="region of interest" description="Disordered" evidence="1">
    <location>
        <begin position="49"/>
        <end position="68"/>
    </location>
</feature>
<sequence length="68" mass="7637">MAAIQEEFQNVVLNEDGKIMTRSHRRSKKPLKYASPQPEPIITIKEEVIDDTDPDFGGSVSKLPKKSP</sequence>
<evidence type="ECO:0000313" key="2">
    <source>
        <dbReference type="EMBL" id="CAD6189705.1"/>
    </source>
</evidence>
<keyword evidence="3" id="KW-1185">Reference proteome</keyword>
<evidence type="ECO:0000256" key="1">
    <source>
        <dbReference type="SAM" id="MobiDB-lite"/>
    </source>
</evidence>
<feature type="region of interest" description="Disordered" evidence="1">
    <location>
        <begin position="19"/>
        <end position="39"/>
    </location>
</feature>
<dbReference type="EMBL" id="CAJGYM010000011">
    <property type="protein sequence ID" value="CAD6189705.1"/>
    <property type="molecule type" value="Genomic_DNA"/>
</dbReference>
<proteinExistence type="predicted"/>
<reference evidence="2" key="1">
    <citation type="submission" date="2020-10" db="EMBL/GenBank/DDBJ databases">
        <authorList>
            <person name="Kikuchi T."/>
        </authorList>
    </citation>
    <scope>NUCLEOTIDE SEQUENCE</scope>
    <source>
        <strain evidence="2">NKZ352</strain>
    </source>
</reference>
<protein>
    <submittedName>
        <fullName evidence="2">Uncharacterized protein</fullName>
    </submittedName>
</protein>
<accession>A0A8S1H2F9</accession>
<organism evidence="2 3">
    <name type="scientific">Caenorhabditis auriculariae</name>
    <dbReference type="NCBI Taxonomy" id="2777116"/>
    <lineage>
        <taxon>Eukaryota</taxon>
        <taxon>Metazoa</taxon>
        <taxon>Ecdysozoa</taxon>
        <taxon>Nematoda</taxon>
        <taxon>Chromadorea</taxon>
        <taxon>Rhabditida</taxon>
        <taxon>Rhabditina</taxon>
        <taxon>Rhabditomorpha</taxon>
        <taxon>Rhabditoidea</taxon>
        <taxon>Rhabditidae</taxon>
        <taxon>Peloderinae</taxon>
        <taxon>Caenorhabditis</taxon>
    </lineage>
</organism>
<dbReference type="AlphaFoldDB" id="A0A8S1H2F9"/>
<evidence type="ECO:0000313" key="3">
    <source>
        <dbReference type="Proteomes" id="UP000835052"/>
    </source>
</evidence>
<comment type="caution">
    <text evidence="2">The sequence shown here is derived from an EMBL/GenBank/DDBJ whole genome shotgun (WGS) entry which is preliminary data.</text>
</comment>
<name>A0A8S1H2F9_9PELO</name>
<gene>
    <name evidence="2" type="ORF">CAUJ_LOCUS5624</name>
</gene>
<dbReference type="Proteomes" id="UP000835052">
    <property type="component" value="Unassembled WGS sequence"/>
</dbReference>
<feature type="compositionally biased region" description="Basic residues" evidence="1">
    <location>
        <begin position="21"/>
        <end position="31"/>
    </location>
</feature>